<reference evidence="2" key="1">
    <citation type="journal article" date="2008" name="Nature">
        <title>The amphioxus genome and the evolution of the chordate karyotype.</title>
        <authorList>
            <consortium name="US DOE Joint Genome Institute (JGI-PGF)"/>
            <person name="Putnam N.H."/>
            <person name="Butts T."/>
            <person name="Ferrier D.E.K."/>
            <person name="Furlong R.F."/>
            <person name="Hellsten U."/>
            <person name="Kawashima T."/>
            <person name="Robinson-Rechavi M."/>
            <person name="Shoguchi E."/>
            <person name="Terry A."/>
            <person name="Yu J.-K."/>
            <person name="Benito-Gutierrez E.L."/>
            <person name="Dubchak I."/>
            <person name="Garcia-Fernandez J."/>
            <person name="Gibson-Brown J.J."/>
            <person name="Grigoriev I.V."/>
            <person name="Horton A.C."/>
            <person name="de Jong P.J."/>
            <person name="Jurka J."/>
            <person name="Kapitonov V.V."/>
            <person name="Kohara Y."/>
            <person name="Kuroki Y."/>
            <person name="Lindquist E."/>
            <person name="Lucas S."/>
            <person name="Osoegawa K."/>
            <person name="Pennacchio L.A."/>
            <person name="Salamov A.A."/>
            <person name="Satou Y."/>
            <person name="Sauka-Spengler T."/>
            <person name="Schmutz J."/>
            <person name="Shin-I T."/>
            <person name="Toyoda A."/>
            <person name="Bronner-Fraser M."/>
            <person name="Fujiyama A."/>
            <person name="Holland L.Z."/>
            <person name="Holland P.W.H."/>
            <person name="Satoh N."/>
            <person name="Rokhsar D.S."/>
        </authorList>
    </citation>
    <scope>NUCLEOTIDE SEQUENCE [LARGE SCALE GENOMIC DNA]</scope>
    <source>
        <strain evidence="2">S238N-H82</strain>
        <tissue evidence="2">Testes</tissue>
    </source>
</reference>
<proteinExistence type="predicted"/>
<accession>C3ZN79</accession>
<name>C3ZN79_BRAFL</name>
<dbReference type="PANTHER" id="PTHR31781">
    <property type="entry name" value="UNC80"/>
    <property type="match status" value="1"/>
</dbReference>
<dbReference type="STRING" id="7739.C3ZN79"/>
<dbReference type="PANTHER" id="PTHR31781:SF1">
    <property type="entry name" value="PROTEIN UNC-80 HOMOLOG"/>
    <property type="match status" value="1"/>
</dbReference>
<gene>
    <name evidence="2" type="ORF">BRAFLDRAFT_224889</name>
</gene>
<protein>
    <recommendedName>
        <fullName evidence="1">Cation channel complex component UNC80 N-terminal domain-containing protein</fullName>
    </recommendedName>
</protein>
<feature type="non-terminal residue" evidence="2">
    <location>
        <position position="323"/>
    </location>
</feature>
<feature type="domain" description="Cation channel complex component UNC80 N-terminal" evidence="1">
    <location>
        <begin position="10"/>
        <end position="192"/>
    </location>
</feature>
<sequence>MVDEDDGSGRIPAEVQSFLWRLTSPFVQSKLTKQYEGSCVTLERILVDRRLSGLPPSLQTVISSVPSWSLLNAGLPHVMQGCAALLANRNSLGSSDRLRVAETKLLYTLHWILLDAPHEWYSNVDDECENLETKLFPLETIRNFVHLFAPLVNCIRENDLTFRLSKGIRIWKPMWEHRQPEVSCFCVFIKPKFTASMEHVAGDCATNAKNAQVQDICEVCRTSVQDCQCRTDKTKSTNLSSSSNVLDVHFDQSWHNACKSNPEIPTSVQKQEEELSQEQDVSCATYFDVAVLQCLFKKHWSEDGVNWALQYVLQRLRSLLDAK</sequence>
<dbReference type="InParanoid" id="C3ZN79"/>
<evidence type="ECO:0000313" key="2">
    <source>
        <dbReference type="EMBL" id="EEN46042.1"/>
    </source>
</evidence>
<dbReference type="InterPro" id="IPR031542">
    <property type="entry name" value="UNC80_N"/>
</dbReference>
<dbReference type="eggNOG" id="ENOG502QSTP">
    <property type="taxonomic scope" value="Eukaryota"/>
</dbReference>
<dbReference type="AlphaFoldDB" id="C3ZN79"/>
<dbReference type="EMBL" id="GG666649">
    <property type="protein sequence ID" value="EEN46042.1"/>
    <property type="molecule type" value="Genomic_DNA"/>
</dbReference>
<organism>
    <name type="scientific">Branchiostoma floridae</name>
    <name type="common">Florida lancelet</name>
    <name type="synonym">Amphioxus</name>
    <dbReference type="NCBI Taxonomy" id="7739"/>
    <lineage>
        <taxon>Eukaryota</taxon>
        <taxon>Metazoa</taxon>
        <taxon>Chordata</taxon>
        <taxon>Cephalochordata</taxon>
        <taxon>Leptocardii</taxon>
        <taxon>Amphioxiformes</taxon>
        <taxon>Branchiostomatidae</taxon>
        <taxon>Branchiostoma</taxon>
    </lineage>
</organism>
<evidence type="ECO:0000259" key="1">
    <source>
        <dbReference type="Pfam" id="PF15778"/>
    </source>
</evidence>
<dbReference type="Pfam" id="PF15778">
    <property type="entry name" value="UNC80_N"/>
    <property type="match status" value="1"/>
</dbReference>